<evidence type="ECO:0000313" key="3">
    <source>
        <dbReference type="Proteomes" id="UP001314205"/>
    </source>
</evidence>
<sequence>MVYRVAAIIALQLILIQNAYSQCINRVLPNCGQNIVPEVMINSPTMAPLILDRPLETAPTIIQDSSVANRLANALQLLVVSNLLSSTLPNPCCEILAPAFTPVDIAPNYAPIEVIGGGFSPFAPPYNCMPSYNFIY</sequence>
<dbReference type="Proteomes" id="UP001314205">
    <property type="component" value="Unassembled WGS sequence"/>
</dbReference>
<keyword evidence="3" id="KW-1185">Reference proteome</keyword>
<dbReference type="EMBL" id="CAVLGL010000088">
    <property type="protein sequence ID" value="CAK1593143.1"/>
    <property type="molecule type" value="Genomic_DNA"/>
</dbReference>
<feature type="chain" id="PRO_5044010282" evidence="1">
    <location>
        <begin position="22"/>
        <end position="136"/>
    </location>
</feature>
<name>A0AAV1LCS1_9NEOP</name>
<reference evidence="2 3" key="1">
    <citation type="submission" date="2023-11" db="EMBL/GenBank/DDBJ databases">
        <authorList>
            <person name="Hedman E."/>
            <person name="Englund M."/>
            <person name="Stromberg M."/>
            <person name="Nyberg Akerstrom W."/>
            <person name="Nylinder S."/>
            <person name="Jareborg N."/>
            <person name="Kallberg Y."/>
            <person name="Kronander E."/>
        </authorList>
    </citation>
    <scope>NUCLEOTIDE SEQUENCE [LARGE SCALE GENOMIC DNA]</scope>
</reference>
<organism evidence="2 3">
    <name type="scientific">Parnassius mnemosyne</name>
    <name type="common">clouded apollo</name>
    <dbReference type="NCBI Taxonomy" id="213953"/>
    <lineage>
        <taxon>Eukaryota</taxon>
        <taxon>Metazoa</taxon>
        <taxon>Ecdysozoa</taxon>
        <taxon>Arthropoda</taxon>
        <taxon>Hexapoda</taxon>
        <taxon>Insecta</taxon>
        <taxon>Pterygota</taxon>
        <taxon>Neoptera</taxon>
        <taxon>Endopterygota</taxon>
        <taxon>Lepidoptera</taxon>
        <taxon>Glossata</taxon>
        <taxon>Ditrysia</taxon>
        <taxon>Papilionoidea</taxon>
        <taxon>Papilionidae</taxon>
        <taxon>Parnassiinae</taxon>
        <taxon>Parnassini</taxon>
        <taxon>Parnassius</taxon>
        <taxon>Driopa</taxon>
    </lineage>
</organism>
<proteinExistence type="predicted"/>
<evidence type="ECO:0000313" key="2">
    <source>
        <dbReference type="EMBL" id="CAK1593143.1"/>
    </source>
</evidence>
<keyword evidence="1" id="KW-0732">Signal</keyword>
<protein>
    <submittedName>
        <fullName evidence="2">Uncharacterized protein</fullName>
    </submittedName>
</protein>
<gene>
    <name evidence="2" type="ORF">PARMNEM_LOCUS12976</name>
</gene>
<comment type="caution">
    <text evidence="2">The sequence shown here is derived from an EMBL/GenBank/DDBJ whole genome shotgun (WGS) entry which is preliminary data.</text>
</comment>
<feature type="signal peptide" evidence="1">
    <location>
        <begin position="1"/>
        <end position="21"/>
    </location>
</feature>
<evidence type="ECO:0000256" key="1">
    <source>
        <dbReference type="SAM" id="SignalP"/>
    </source>
</evidence>
<dbReference type="AlphaFoldDB" id="A0AAV1LCS1"/>
<accession>A0AAV1LCS1</accession>